<feature type="region of interest" description="Disordered" evidence="5">
    <location>
        <begin position="45"/>
        <end position="73"/>
    </location>
</feature>
<evidence type="ECO:0000256" key="1">
    <source>
        <dbReference type="ARBA" id="ARBA00022723"/>
    </source>
</evidence>
<evidence type="ECO:0000256" key="2">
    <source>
        <dbReference type="ARBA" id="ARBA00022771"/>
    </source>
</evidence>
<dbReference type="InterPro" id="IPR027417">
    <property type="entry name" value="P-loop_NTPase"/>
</dbReference>
<sequence>MSCMAPGCDTSFSLFSRKHRCRICGKIFCSSCCASTTLLPYTAPSTGEDGTSSALNLSRTDAGRSGSNGAIETTTSTGERFTFQNGVMYTQEKVCNSCNYELQLVVSTRSEKGELRRKSRGELKYFQRALIVNIMSFLTLRDLAEISAVSSDFYFMSRDNLIWYQYNMTRWMKDSEFSSVESLAKAQLDKKRFKHLVQNNTAQTSSEGDSTKRVISLHARYNYTQFLDFARRQEMARSNGFSSFSIGSRILLSSPIKIAVIGPSKVGKTACIRSFLGENPHTMVVQPTVGFVRYTRSVTMPGAPTGEITCHIFDISGESRYEALRKLICSQCHVIGLCYDPHRKVTLVEAADVMVGVEPILGPQSVVVCGLIQPAASSTERDDRRKVRNDDELGVRRGSTGGTPLAGIPHTASFSSFTPADAEEFRPTSHSAPATPTESHLIVSESTRRQMAEVDQQIQLKTAQKTAEVTKEDASGVTGRGGGSLQCPLLETAPFFSLLIQCLLDSLALGTMATTGTVADLTEELSKSSTSQRRPRANRTVAEELLNLTMQPSALDVMLDKK</sequence>
<keyword evidence="7" id="KW-0418">Kinase</keyword>
<reference evidence="7 8" key="1">
    <citation type="submission" date="2020-08" db="EMBL/GenBank/DDBJ databases">
        <authorList>
            <person name="Newling K."/>
            <person name="Davey J."/>
            <person name="Forrester S."/>
        </authorList>
    </citation>
    <scope>NUCLEOTIDE SEQUENCE [LARGE SCALE GENOMIC DNA]</scope>
    <source>
        <strain evidence="8">Crithidia deanei Carvalho (ATCC PRA-265)</strain>
    </source>
</reference>
<dbReference type="Gene3D" id="1.20.1280.50">
    <property type="match status" value="1"/>
</dbReference>
<dbReference type="InterPro" id="IPR011011">
    <property type="entry name" value="Znf_FYVE_PHD"/>
</dbReference>
<organism evidence="7 8">
    <name type="scientific">Angomonas deanei</name>
    <dbReference type="NCBI Taxonomy" id="59799"/>
    <lineage>
        <taxon>Eukaryota</taxon>
        <taxon>Discoba</taxon>
        <taxon>Euglenozoa</taxon>
        <taxon>Kinetoplastea</taxon>
        <taxon>Metakinetoplastina</taxon>
        <taxon>Trypanosomatida</taxon>
        <taxon>Trypanosomatidae</taxon>
        <taxon>Strigomonadinae</taxon>
        <taxon>Angomonas</taxon>
    </lineage>
</organism>
<feature type="region of interest" description="Disordered" evidence="5">
    <location>
        <begin position="378"/>
        <end position="410"/>
    </location>
</feature>
<evidence type="ECO:0000256" key="4">
    <source>
        <dbReference type="PROSITE-ProRule" id="PRU00091"/>
    </source>
</evidence>
<dbReference type="Gene3D" id="3.30.40.10">
    <property type="entry name" value="Zinc/RING finger domain, C3HC4 (zinc finger)"/>
    <property type="match status" value="1"/>
</dbReference>
<dbReference type="Pfam" id="PF01363">
    <property type="entry name" value="FYVE"/>
    <property type="match status" value="1"/>
</dbReference>
<dbReference type="GO" id="GO:0005525">
    <property type="term" value="F:GTP binding"/>
    <property type="evidence" value="ECO:0007669"/>
    <property type="project" value="InterPro"/>
</dbReference>
<evidence type="ECO:0000256" key="3">
    <source>
        <dbReference type="ARBA" id="ARBA00022833"/>
    </source>
</evidence>
<protein>
    <submittedName>
        <fullName evidence="7">FYVE zinc finger/Ras of Complex, Roc, domain of DAPkinase/Ras family, putative</fullName>
    </submittedName>
</protein>
<keyword evidence="3" id="KW-0862">Zinc</keyword>
<dbReference type="InterPro" id="IPR013083">
    <property type="entry name" value="Znf_RING/FYVE/PHD"/>
</dbReference>
<dbReference type="PANTHER" id="PTHR23164">
    <property type="entry name" value="EARLY ENDOSOME ANTIGEN 1"/>
    <property type="match status" value="1"/>
</dbReference>
<keyword evidence="7" id="KW-0808">Transferase</keyword>
<evidence type="ECO:0000256" key="5">
    <source>
        <dbReference type="SAM" id="MobiDB-lite"/>
    </source>
</evidence>
<name>A0A7G2CHP1_9TRYP</name>
<evidence type="ECO:0000313" key="7">
    <source>
        <dbReference type="EMBL" id="CAD2219370.1"/>
    </source>
</evidence>
<dbReference type="EMBL" id="LR877157">
    <property type="protein sequence ID" value="CAD2219370.1"/>
    <property type="molecule type" value="Genomic_DNA"/>
</dbReference>
<dbReference type="Gene3D" id="3.40.50.300">
    <property type="entry name" value="P-loop containing nucleotide triphosphate hydrolases"/>
    <property type="match status" value="1"/>
</dbReference>
<dbReference type="Proteomes" id="UP000515908">
    <property type="component" value="Chromosome 13"/>
</dbReference>
<dbReference type="InterPro" id="IPR036047">
    <property type="entry name" value="F-box-like_dom_sf"/>
</dbReference>
<accession>A0A7G2CHP1</accession>
<evidence type="ECO:0000259" key="6">
    <source>
        <dbReference type="PROSITE" id="PS50178"/>
    </source>
</evidence>
<evidence type="ECO:0000313" key="8">
    <source>
        <dbReference type="Proteomes" id="UP000515908"/>
    </source>
</evidence>
<feature type="compositionally biased region" description="Basic and acidic residues" evidence="5">
    <location>
        <begin position="379"/>
        <end position="395"/>
    </location>
</feature>
<gene>
    <name evidence="7" type="ORF">ADEAN_000687500</name>
</gene>
<dbReference type="SMART" id="SM00064">
    <property type="entry name" value="FYVE"/>
    <property type="match status" value="1"/>
</dbReference>
<dbReference type="SUPFAM" id="SSF81383">
    <property type="entry name" value="F-box domain"/>
    <property type="match status" value="1"/>
</dbReference>
<dbReference type="InterPro" id="IPR001806">
    <property type="entry name" value="Small_GTPase"/>
</dbReference>
<dbReference type="VEuPathDB" id="TriTrypDB:ADEAN_000687500"/>
<dbReference type="Pfam" id="PF00071">
    <property type="entry name" value="Ras"/>
    <property type="match status" value="1"/>
</dbReference>
<dbReference type="GO" id="GO:0016301">
    <property type="term" value="F:kinase activity"/>
    <property type="evidence" value="ECO:0007669"/>
    <property type="project" value="UniProtKB-KW"/>
</dbReference>
<dbReference type="PROSITE" id="PS50178">
    <property type="entry name" value="ZF_FYVE"/>
    <property type="match status" value="1"/>
</dbReference>
<dbReference type="InterPro" id="IPR017455">
    <property type="entry name" value="Znf_FYVE-rel"/>
</dbReference>
<dbReference type="GO" id="GO:0008270">
    <property type="term" value="F:zinc ion binding"/>
    <property type="evidence" value="ECO:0007669"/>
    <property type="project" value="UniProtKB-KW"/>
</dbReference>
<feature type="domain" description="FYVE-type" evidence="6">
    <location>
        <begin position="8"/>
        <end position="103"/>
    </location>
</feature>
<dbReference type="AlphaFoldDB" id="A0A7G2CHP1"/>
<dbReference type="SUPFAM" id="SSF52540">
    <property type="entry name" value="P-loop containing nucleoside triphosphate hydrolases"/>
    <property type="match status" value="1"/>
</dbReference>
<keyword evidence="8" id="KW-1185">Reference proteome</keyword>
<keyword evidence="2 4" id="KW-0863">Zinc-finger</keyword>
<dbReference type="SUPFAM" id="SSF57903">
    <property type="entry name" value="FYVE/PHD zinc finger"/>
    <property type="match status" value="1"/>
</dbReference>
<proteinExistence type="predicted"/>
<keyword evidence="1" id="KW-0479">Metal-binding</keyword>
<dbReference type="GO" id="GO:0003924">
    <property type="term" value="F:GTPase activity"/>
    <property type="evidence" value="ECO:0007669"/>
    <property type="project" value="InterPro"/>
</dbReference>
<dbReference type="InterPro" id="IPR000306">
    <property type="entry name" value="Znf_FYVE"/>
</dbReference>